<dbReference type="Proteomes" id="UP001291653">
    <property type="component" value="Unassembled WGS sequence"/>
</dbReference>
<reference evidence="1 2" key="1">
    <citation type="submission" date="2022-10" db="EMBL/GenBank/DDBJ databases">
        <title>Draft genome sequence of Streptomyces sp. YSPA8.</title>
        <authorList>
            <person name="Moriuchi R."/>
            <person name="Dohra H."/>
            <person name="Yamamura H."/>
            <person name="Kodani S."/>
        </authorList>
    </citation>
    <scope>NUCLEOTIDE SEQUENCE [LARGE SCALE GENOMIC DNA]</scope>
    <source>
        <strain evidence="1 2">YSPA8</strain>
    </source>
</reference>
<organism evidence="1 2">
    <name type="scientific">Streptomyces yaizuensis</name>
    <dbReference type="NCBI Taxonomy" id="2989713"/>
    <lineage>
        <taxon>Bacteria</taxon>
        <taxon>Bacillati</taxon>
        <taxon>Actinomycetota</taxon>
        <taxon>Actinomycetes</taxon>
        <taxon>Kitasatosporales</taxon>
        <taxon>Streptomycetaceae</taxon>
        <taxon>Streptomyces</taxon>
    </lineage>
</organism>
<evidence type="ECO:0000313" key="1">
    <source>
        <dbReference type="EMBL" id="GLF94778.1"/>
    </source>
</evidence>
<evidence type="ECO:0000313" key="2">
    <source>
        <dbReference type="Proteomes" id="UP001291653"/>
    </source>
</evidence>
<gene>
    <name evidence="1" type="ORF">SYYSPA8_10795</name>
</gene>
<proteinExistence type="predicted"/>
<comment type="caution">
    <text evidence="1">The sequence shown here is derived from an EMBL/GenBank/DDBJ whole genome shotgun (WGS) entry which is preliminary data.</text>
</comment>
<dbReference type="EMBL" id="BSBI01000003">
    <property type="protein sequence ID" value="GLF94778.1"/>
    <property type="molecule type" value="Genomic_DNA"/>
</dbReference>
<dbReference type="RefSeq" id="WP_323446833.1">
    <property type="nucleotide sequence ID" value="NZ_BSBI01000003.1"/>
</dbReference>
<name>A0ABQ5NX94_9ACTN</name>
<accession>A0ABQ5NX94</accession>
<protein>
    <submittedName>
        <fullName evidence="1">Uncharacterized protein</fullName>
    </submittedName>
</protein>
<keyword evidence="2" id="KW-1185">Reference proteome</keyword>
<sequence length="140" mass="15083">MEQPPAPGRIGQYGNGVVLDHGLPVEERVARVAEWWDADSRDGRWLVTGKAYFLLRCWLLARAGALPSGVGGYAADYAAACLSVNGGEPGWDRALRARLSCPGCGDGYRAENMRICVTCADYTCCSCEPDTHARECEVVG</sequence>